<name>A0A1I1GCR4_9GAMM</name>
<evidence type="ECO:0000313" key="1">
    <source>
        <dbReference type="EMBL" id="SFC09334.1"/>
    </source>
</evidence>
<dbReference type="Proteomes" id="UP000198862">
    <property type="component" value="Unassembled WGS sequence"/>
</dbReference>
<dbReference type="STRING" id="1123010.SAMN02745724_00905"/>
<organism evidence="1 2">
    <name type="scientific">Pseudoalteromonas denitrificans DSM 6059</name>
    <dbReference type="NCBI Taxonomy" id="1123010"/>
    <lineage>
        <taxon>Bacteria</taxon>
        <taxon>Pseudomonadati</taxon>
        <taxon>Pseudomonadota</taxon>
        <taxon>Gammaproteobacteria</taxon>
        <taxon>Alteromonadales</taxon>
        <taxon>Pseudoalteromonadaceae</taxon>
        <taxon>Pseudoalteromonas</taxon>
    </lineage>
</organism>
<gene>
    <name evidence="1" type="ORF">SAMN02745724_00905</name>
</gene>
<evidence type="ECO:0000313" key="2">
    <source>
        <dbReference type="Proteomes" id="UP000198862"/>
    </source>
</evidence>
<dbReference type="RefSeq" id="WP_091980531.1">
    <property type="nucleotide sequence ID" value="NZ_FOLO01000004.1"/>
</dbReference>
<accession>A0A1I1GCR4</accession>
<reference evidence="1 2" key="1">
    <citation type="submission" date="2016-10" db="EMBL/GenBank/DDBJ databases">
        <authorList>
            <person name="de Groot N.N."/>
        </authorList>
    </citation>
    <scope>NUCLEOTIDE SEQUENCE [LARGE SCALE GENOMIC DNA]</scope>
    <source>
        <strain evidence="1 2">DSM 6059</strain>
    </source>
</reference>
<protein>
    <submittedName>
        <fullName evidence="1">Uncharacterized protein</fullName>
    </submittedName>
</protein>
<dbReference type="AlphaFoldDB" id="A0A1I1GCR4"/>
<keyword evidence="2" id="KW-1185">Reference proteome</keyword>
<dbReference type="OrthoDB" id="7061708at2"/>
<dbReference type="EMBL" id="FOLO01000004">
    <property type="protein sequence ID" value="SFC09334.1"/>
    <property type="molecule type" value="Genomic_DNA"/>
</dbReference>
<proteinExistence type="predicted"/>
<sequence length="596" mass="68724">MRLPTIAELVDFESKILDLECSQDKLKKLSDFQVQSQLYRHKRLLIAEELGNVLDRGNEPLKLWLDSHYLSSFEQVYKDIKDLLANEFNGYLTEVQMISLINLFYIPFVIASISKLEESIKVTFEIKLLKSWLIEILTGSEAVDKSIKLKSKDVDAFVRKKFLDVIPRGVATTIKDALSKDRKWSHFSPNPKKYKPLIQEIEADAEVKGISIDSKQISAVLVIGGIIRKALSNTSFTLISGKTSLAGVKIIEEMLMTPNQIDEFYSRINPLVDKTTEFEEFSQFILKSLPKFDFYNIPDEVKVQKEALTMFCNYLEKALCTNIPKREILLFLWEKSRYFLESASELSIYSKSISSKEDVAYEQIKQNLLALLNEVENNTNDVDLLIQVACLTLSLSIFSMDQVKNNQMNRLISLIQRNLPSDGEFTLLPRFYTCFDRKNLQTIDIERFTENSQIITFSIKIFNVLSYQISKKAGNPKIHNLNLLNDLDLLLVKLINTKKRVQICSNTAEKIKKTAPIWRGDSSDAYELIRDIDFYLEIMQIIVSEINTPGLFKYLKLKDIEKKNVLKAIDLEKFEADELARKRAIKARNLGETRYM</sequence>